<dbReference type="GO" id="GO:0004822">
    <property type="term" value="F:isoleucine-tRNA ligase activity"/>
    <property type="evidence" value="ECO:0007669"/>
    <property type="project" value="UniProtKB-EC"/>
</dbReference>
<dbReference type="GO" id="GO:0005524">
    <property type="term" value="F:ATP binding"/>
    <property type="evidence" value="ECO:0007669"/>
    <property type="project" value="InterPro"/>
</dbReference>
<proteinExistence type="predicted"/>
<gene>
    <name evidence="1" type="primary">ileS_62</name>
    <name evidence="1" type="ORF">SDC9_205632</name>
</gene>
<dbReference type="GO" id="GO:0006428">
    <property type="term" value="P:isoleucyl-tRNA aminoacylation"/>
    <property type="evidence" value="ECO:0007669"/>
    <property type="project" value="TreeGrafter"/>
</dbReference>
<dbReference type="InterPro" id="IPR050081">
    <property type="entry name" value="Ile-tRNA_ligase"/>
</dbReference>
<reference evidence="1" key="1">
    <citation type="submission" date="2019-08" db="EMBL/GenBank/DDBJ databases">
        <authorList>
            <person name="Kucharzyk K."/>
            <person name="Murdoch R.W."/>
            <person name="Higgins S."/>
            <person name="Loffler F."/>
        </authorList>
    </citation>
    <scope>NUCLEOTIDE SEQUENCE</scope>
</reference>
<dbReference type="EMBL" id="VSSQ01130096">
    <property type="protein sequence ID" value="MPN57936.1"/>
    <property type="molecule type" value="Genomic_DNA"/>
</dbReference>
<dbReference type="GO" id="GO:0005829">
    <property type="term" value="C:cytosol"/>
    <property type="evidence" value="ECO:0007669"/>
    <property type="project" value="TreeGrafter"/>
</dbReference>
<accession>A0A645J3C0</accession>
<name>A0A645J3C0_9ZZZZ</name>
<dbReference type="EC" id="6.1.1.5" evidence="1"/>
<keyword evidence="1" id="KW-0436">Ligase</keyword>
<dbReference type="PANTHER" id="PTHR42765:SF1">
    <property type="entry name" value="ISOLEUCINE--TRNA LIGASE, MITOCHONDRIAL"/>
    <property type="match status" value="1"/>
</dbReference>
<dbReference type="Gene3D" id="1.10.730.20">
    <property type="match status" value="1"/>
</dbReference>
<organism evidence="1">
    <name type="scientific">bioreactor metagenome</name>
    <dbReference type="NCBI Taxonomy" id="1076179"/>
    <lineage>
        <taxon>unclassified sequences</taxon>
        <taxon>metagenomes</taxon>
        <taxon>ecological metagenomes</taxon>
    </lineage>
</organism>
<dbReference type="SUPFAM" id="SSF47323">
    <property type="entry name" value="Anticodon-binding domain of a subclass of class I aminoacyl-tRNA synthetases"/>
    <property type="match status" value="1"/>
</dbReference>
<dbReference type="InterPro" id="IPR009080">
    <property type="entry name" value="tRNAsynth_Ia_anticodon-bd"/>
</dbReference>
<comment type="caution">
    <text evidence="1">The sequence shown here is derived from an EMBL/GenBank/DDBJ whole genome shotgun (WGS) entry which is preliminary data.</text>
</comment>
<protein>
    <submittedName>
        <fullName evidence="1">Isoleucine--tRNA ligase</fullName>
        <ecNumber evidence="1">6.1.1.5</ecNumber>
    </submittedName>
</protein>
<dbReference type="AlphaFoldDB" id="A0A645J3C0"/>
<dbReference type="PANTHER" id="PTHR42765">
    <property type="entry name" value="SOLEUCYL-TRNA SYNTHETASE"/>
    <property type="match status" value="1"/>
</dbReference>
<sequence>MSFSAVTELNGADDLKAKFARLLAIRDDVNKAMELSREKKVIGKSLEAEVTIDVTEEDVHLFNELLHGNLKQFLIVSEVHVEHHTSYPQYEVSRINITPAEGTTCPRCWNVSKQGDTDGLCPRCQEIINKLK</sequence>
<evidence type="ECO:0000313" key="1">
    <source>
        <dbReference type="EMBL" id="MPN57936.1"/>
    </source>
</evidence>